<feature type="transmembrane region" description="Helical" evidence="8">
    <location>
        <begin position="6"/>
        <end position="36"/>
    </location>
</feature>
<keyword evidence="5 8" id="KW-0812">Transmembrane</keyword>
<dbReference type="GO" id="GO:0055085">
    <property type="term" value="P:transmembrane transport"/>
    <property type="evidence" value="ECO:0007669"/>
    <property type="project" value="TreeGrafter"/>
</dbReference>
<proteinExistence type="inferred from homology"/>
<keyword evidence="7 8" id="KW-0472">Membrane</keyword>
<sequence>MRVWRALGWVALIAVGLYLFSVLRTVAISVIVGLLVTALLLPPARWLRRRGLNRALSTAAVFVGGVLLAAALVAVLVPPTADSLAQMRSSLGKALGDLNGLVSRFGLNGVSLAAQARDYLSGQGQKIATGALTGVRTVGEIVVGAALSVILAVYFVHGGDRLWRWLTELLPAPARPRTERAGELVFDVLGRYIRGVALVGAVDGLFIGLALWILHVPLALPLAVLTFVGAFLPVVGAFVAGLLAAAVAFVAKGWVVALAVVVVTVLVQQLEGHVLAPQIYGRTLDLPGAVILVAIAVGSLVAGITGAFLAAPVTAVIVALLRDRGTPPPSRPLPAHPPPPLPADAT</sequence>
<evidence type="ECO:0000313" key="10">
    <source>
        <dbReference type="Proteomes" id="UP000546126"/>
    </source>
</evidence>
<feature type="transmembrane region" description="Helical" evidence="8">
    <location>
        <begin position="220"/>
        <end position="246"/>
    </location>
</feature>
<dbReference type="EMBL" id="JABWGO010000019">
    <property type="protein sequence ID" value="NUW46724.1"/>
    <property type="molecule type" value="Genomic_DNA"/>
</dbReference>
<feature type="transmembrane region" description="Helical" evidence="8">
    <location>
        <begin position="196"/>
        <end position="214"/>
    </location>
</feature>
<feature type="transmembrane region" description="Helical" evidence="8">
    <location>
        <begin position="290"/>
        <end position="321"/>
    </location>
</feature>
<evidence type="ECO:0000256" key="8">
    <source>
        <dbReference type="SAM" id="Phobius"/>
    </source>
</evidence>
<dbReference type="Pfam" id="PF01594">
    <property type="entry name" value="AI-2E_transport"/>
    <property type="match status" value="1"/>
</dbReference>
<feature type="transmembrane region" description="Helical" evidence="8">
    <location>
        <begin position="253"/>
        <end position="270"/>
    </location>
</feature>
<comment type="similarity">
    <text evidence="2">Belongs to the autoinducer-2 exporter (AI-2E) (TC 2.A.86) family.</text>
</comment>
<evidence type="ECO:0000313" key="9">
    <source>
        <dbReference type="EMBL" id="NUW46724.1"/>
    </source>
</evidence>
<keyword evidence="6 8" id="KW-1133">Transmembrane helix</keyword>
<gene>
    <name evidence="9" type="ORF">HT134_42450</name>
</gene>
<evidence type="ECO:0000256" key="7">
    <source>
        <dbReference type="ARBA" id="ARBA00023136"/>
    </source>
</evidence>
<dbReference type="InterPro" id="IPR002549">
    <property type="entry name" value="AI-2E-like"/>
</dbReference>
<keyword evidence="10" id="KW-1185">Reference proteome</keyword>
<evidence type="ECO:0000256" key="5">
    <source>
        <dbReference type="ARBA" id="ARBA00022692"/>
    </source>
</evidence>
<keyword evidence="3" id="KW-0813">Transport</keyword>
<dbReference type="PANTHER" id="PTHR21716:SF53">
    <property type="entry name" value="PERMEASE PERM-RELATED"/>
    <property type="match status" value="1"/>
</dbReference>
<comment type="subcellular location">
    <subcellularLocation>
        <location evidence="1">Cell membrane</location>
        <topology evidence="1">Multi-pass membrane protein</topology>
    </subcellularLocation>
</comment>
<feature type="transmembrane region" description="Helical" evidence="8">
    <location>
        <begin position="56"/>
        <end position="77"/>
    </location>
</feature>
<organism evidence="9 10">
    <name type="scientific">Nonomuraea rhodomycinica</name>
    <dbReference type="NCBI Taxonomy" id="1712872"/>
    <lineage>
        <taxon>Bacteria</taxon>
        <taxon>Bacillati</taxon>
        <taxon>Actinomycetota</taxon>
        <taxon>Actinomycetes</taxon>
        <taxon>Streptosporangiales</taxon>
        <taxon>Streptosporangiaceae</taxon>
        <taxon>Nonomuraea</taxon>
    </lineage>
</organism>
<dbReference type="RefSeq" id="WP_175606173.1">
    <property type="nucleotide sequence ID" value="NZ_JABWGO010000019.1"/>
</dbReference>
<dbReference type="PANTHER" id="PTHR21716">
    <property type="entry name" value="TRANSMEMBRANE PROTEIN"/>
    <property type="match status" value="1"/>
</dbReference>
<evidence type="ECO:0000256" key="6">
    <source>
        <dbReference type="ARBA" id="ARBA00022989"/>
    </source>
</evidence>
<comment type="caution">
    <text evidence="9">The sequence shown here is derived from an EMBL/GenBank/DDBJ whole genome shotgun (WGS) entry which is preliminary data.</text>
</comment>
<protein>
    <submittedName>
        <fullName evidence="9">AI-2E family transporter</fullName>
    </submittedName>
</protein>
<dbReference type="GO" id="GO:0005886">
    <property type="term" value="C:plasma membrane"/>
    <property type="evidence" value="ECO:0007669"/>
    <property type="project" value="UniProtKB-SubCell"/>
</dbReference>
<feature type="transmembrane region" description="Helical" evidence="8">
    <location>
        <begin position="138"/>
        <end position="156"/>
    </location>
</feature>
<name>A0A7Y6IYD7_9ACTN</name>
<dbReference type="Proteomes" id="UP000546126">
    <property type="component" value="Unassembled WGS sequence"/>
</dbReference>
<evidence type="ECO:0000256" key="1">
    <source>
        <dbReference type="ARBA" id="ARBA00004651"/>
    </source>
</evidence>
<evidence type="ECO:0000256" key="4">
    <source>
        <dbReference type="ARBA" id="ARBA00022475"/>
    </source>
</evidence>
<accession>A0A7Y6IYD7</accession>
<keyword evidence="4" id="KW-1003">Cell membrane</keyword>
<evidence type="ECO:0000256" key="2">
    <source>
        <dbReference type="ARBA" id="ARBA00009773"/>
    </source>
</evidence>
<dbReference type="AlphaFoldDB" id="A0A7Y6IYD7"/>
<evidence type="ECO:0000256" key="3">
    <source>
        <dbReference type="ARBA" id="ARBA00022448"/>
    </source>
</evidence>
<reference evidence="9 10" key="1">
    <citation type="submission" date="2020-06" db="EMBL/GenBank/DDBJ databases">
        <authorList>
            <person name="Chanama M."/>
        </authorList>
    </citation>
    <scope>NUCLEOTIDE SEQUENCE [LARGE SCALE GENOMIC DNA]</scope>
    <source>
        <strain evidence="9 10">TBRC6557</strain>
    </source>
</reference>